<evidence type="ECO:0000256" key="1">
    <source>
        <dbReference type="SAM" id="MobiDB-lite"/>
    </source>
</evidence>
<reference evidence="2 3" key="1">
    <citation type="journal article" date="2019" name="Commun. Biol.">
        <title>The bagworm genome reveals a unique fibroin gene that provides high tensile strength.</title>
        <authorList>
            <person name="Kono N."/>
            <person name="Nakamura H."/>
            <person name="Ohtoshi R."/>
            <person name="Tomita M."/>
            <person name="Numata K."/>
            <person name="Arakawa K."/>
        </authorList>
    </citation>
    <scope>NUCLEOTIDE SEQUENCE [LARGE SCALE GENOMIC DNA]</scope>
</reference>
<evidence type="ECO:0000313" key="3">
    <source>
        <dbReference type="Proteomes" id="UP000299102"/>
    </source>
</evidence>
<protein>
    <submittedName>
        <fullName evidence="2">Uncharacterized protein</fullName>
    </submittedName>
</protein>
<accession>A0A4C1YJT5</accession>
<dbReference type="Proteomes" id="UP000299102">
    <property type="component" value="Unassembled WGS sequence"/>
</dbReference>
<sequence>MDLATGDIDPTTTNTAISVTPSTNWQKTVRQRDHPKFQLDLIANPMSIKRCNATEAGTTCITSRYERVDREIKRRRPRERAAAAAPSSGRAGRGNYIIPGTFGVL</sequence>
<feature type="region of interest" description="Disordered" evidence="1">
    <location>
        <begin position="74"/>
        <end position="95"/>
    </location>
</feature>
<name>A0A4C1YJT5_EUMVA</name>
<proteinExistence type="predicted"/>
<dbReference type="EMBL" id="BGZK01001241">
    <property type="protein sequence ID" value="GBP75244.1"/>
    <property type="molecule type" value="Genomic_DNA"/>
</dbReference>
<organism evidence="2 3">
    <name type="scientific">Eumeta variegata</name>
    <name type="common">Bagworm moth</name>
    <name type="synonym">Eumeta japonica</name>
    <dbReference type="NCBI Taxonomy" id="151549"/>
    <lineage>
        <taxon>Eukaryota</taxon>
        <taxon>Metazoa</taxon>
        <taxon>Ecdysozoa</taxon>
        <taxon>Arthropoda</taxon>
        <taxon>Hexapoda</taxon>
        <taxon>Insecta</taxon>
        <taxon>Pterygota</taxon>
        <taxon>Neoptera</taxon>
        <taxon>Endopterygota</taxon>
        <taxon>Lepidoptera</taxon>
        <taxon>Glossata</taxon>
        <taxon>Ditrysia</taxon>
        <taxon>Tineoidea</taxon>
        <taxon>Psychidae</taxon>
        <taxon>Oiketicinae</taxon>
        <taxon>Eumeta</taxon>
    </lineage>
</organism>
<comment type="caution">
    <text evidence="2">The sequence shown here is derived from an EMBL/GenBank/DDBJ whole genome shotgun (WGS) entry which is preliminary data.</text>
</comment>
<keyword evidence="3" id="KW-1185">Reference proteome</keyword>
<feature type="region of interest" description="Disordered" evidence="1">
    <location>
        <begin position="1"/>
        <end position="31"/>
    </location>
</feature>
<feature type="compositionally biased region" description="Polar residues" evidence="1">
    <location>
        <begin position="10"/>
        <end position="28"/>
    </location>
</feature>
<evidence type="ECO:0000313" key="2">
    <source>
        <dbReference type="EMBL" id="GBP75244.1"/>
    </source>
</evidence>
<gene>
    <name evidence="2" type="ORF">EVAR_45443_1</name>
</gene>
<dbReference type="AlphaFoldDB" id="A0A4C1YJT5"/>